<dbReference type="Proteomes" id="UP000233469">
    <property type="component" value="Unassembled WGS sequence"/>
</dbReference>
<accession>A0A2N1MJQ2</accession>
<name>A0A2N1MJQ2_9GLOM</name>
<dbReference type="AlphaFoldDB" id="A0A2N1MJQ2"/>
<dbReference type="VEuPathDB" id="FungiDB:RhiirFUN_010419"/>
<reference evidence="1 2" key="1">
    <citation type="submission" date="2016-04" db="EMBL/GenBank/DDBJ databases">
        <title>Genome analyses suggest a sexual origin of heterokaryosis in a supposedly ancient asexual fungus.</title>
        <authorList>
            <person name="Ropars J."/>
            <person name="Sedzielewska K."/>
            <person name="Noel J."/>
            <person name="Charron P."/>
            <person name="Farinelli L."/>
            <person name="Marton T."/>
            <person name="Kruger M."/>
            <person name="Pelin A."/>
            <person name="Brachmann A."/>
            <person name="Corradi N."/>
        </authorList>
    </citation>
    <scope>NUCLEOTIDE SEQUENCE [LARGE SCALE GENOMIC DNA]</scope>
    <source>
        <strain evidence="1 2">C2</strain>
    </source>
</reference>
<evidence type="ECO:0000313" key="1">
    <source>
        <dbReference type="EMBL" id="PKK61850.1"/>
    </source>
</evidence>
<protein>
    <submittedName>
        <fullName evidence="1">Uncharacterized protein</fullName>
    </submittedName>
</protein>
<proteinExistence type="predicted"/>
<gene>
    <name evidence="1" type="ORF">RhiirC2_791209</name>
</gene>
<comment type="caution">
    <text evidence="1">The sequence shown here is derived from an EMBL/GenBank/DDBJ whole genome shotgun (WGS) entry which is preliminary data.</text>
</comment>
<sequence length="98" mass="11488">MSQANVPFTSQSNPTYDRAYFRNKALDQYPNLYREFSSKKFDYYGITDETPCPLCKLDHDDEEGIEEWLSPKKEMIGIAELKSRDLIRLDLIRFDGPT</sequence>
<organism evidence="1 2">
    <name type="scientific">Rhizophagus irregularis</name>
    <dbReference type="NCBI Taxonomy" id="588596"/>
    <lineage>
        <taxon>Eukaryota</taxon>
        <taxon>Fungi</taxon>
        <taxon>Fungi incertae sedis</taxon>
        <taxon>Mucoromycota</taxon>
        <taxon>Glomeromycotina</taxon>
        <taxon>Glomeromycetes</taxon>
        <taxon>Glomerales</taxon>
        <taxon>Glomeraceae</taxon>
        <taxon>Rhizophagus</taxon>
    </lineage>
</organism>
<evidence type="ECO:0000313" key="2">
    <source>
        <dbReference type="Proteomes" id="UP000233469"/>
    </source>
</evidence>
<reference evidence="1 2" key="2">
    <citation type="submission" date="2017-10" db="EMBL/GenBank/DDBJ databases">
        <title>Extensive intraspecific genome diversity in a model arbuscular mycorrhizal fungus.</title>
        <authorList>
            <person name="Chen E.C.H."/>
            <person name="Morin E."/>
            <person name="Baudet D."/>
            <person name="Noel J."/>
            <person name="Ndikumana S."/>
            <person name="Charron P."/>
            <person name="St-Onge C."/>
            <person name="Giorgi J."/>
            <person name="Grigoriev I.V."/>
            <person name="Roux C."/>
            <person name="Martin F.M."/>
            <person name="Corradi N."/>
        </authorList>
    </citation>
    <scope>NUCLEOTIDE SEQUENCE [LARGE SCALE GENOMIC DNA]</scope>
    <source>
        <strain evidence="1 2">C2</strain>
    </source>
</reference>
<dbReference type="EMBL" id="LLXL01002094">
    <property type="protein sequence ID" value="PKK61850.1"/>
    <property type="molecule type" value="Genomic_DNA"/>
</dbReference>